<dbReference type="EMBL" id="JACXWD010000018">
    <property type="protein sequence ID" value="MBD3867899.1"/>
    <property type="molecule type" value="Genomic_DNA"/>
</dbReference>
<protein>
    <submittedName>
        <fullName evidence="3">Glycosyltransferase family 2 protein</fullName>
    </submittedName>
</protein>
<keyword evidence="1" id="KW-0812">Transmembrane</keyword>
<sequence>MKIMIFIPALNEAASIARVINSLPKDLGGYGPPTVLVVDDGSTDGTADAARSEGAIVVRHATNRGVGGAFQTGHQVALEQGADILVSIDADGQFDPDEIPALLAPLLAGQTGLVTGCRFGPAGRPANMSKVKYWGNLVVAAVVRSASGTTLRDVSCGFRAYSREALLHLNLFGKFTYTQETILDLAFKNIPICEVPVKVRYFSDRRSRVAGSILRYAMNAGKILVRTVRDFRPFRFFGTLGSGVFLFGAALDVWLLVHYLRTGSYSPYKAVGFAGGLLNVCGILLVGLGLLADMLDRMRVNQERILYLLRKHDLGD</sequence>
<keyword evidence="1" id="KW-0472">Membrane</keyword>
<name>A0A8J6Y2H1_9BACT</name>
<feature type="transmembrane region" description="Helical" evidence="1">
    <location>
        <begin position="236"/>
        <end position="259"/>
    </location>
</feature>
<feature type="transmembrane region" description="Helical" evidence="1">
    <location>
        <begin position="271"/>
        <end position="292"/>
    </location>
</feature>
<reference evidence="3 4" key="1">
    <citation type="submission" date="2020-08" db="EMBL/GenBank/DDBJ databases">
        <title>Acidobacteriota in marine sediments use diverse sulfur dissimilation pathways.</title>
        <authorList>
            <person name="Wasmund K."/>
        </authorList>
    </citation>
    <scope>NUCLEOTIDE SEQUENCE [LARGE SCALE GENOMIC DNA]</scope>
    <source>
        <strain evidence="3">MAG AM4</strain>
    </source>
</reference>
<dbReference type="CDD" id="cd04179">
    <property type="entry name" value="DPM_DPG-synthase_like"/>
    <property type="match status" value="1"/>
</dbReference>
<dbReference type="SUPFAM" id="SSF53448">
    <property type="entry name" value="Nucleotide-diphospho-sugar transferases"/>
    <property type="match status" value="1"/>
</dbReference>
<keyword evidence="1" id="KW-1133">Transmembrane helix</keyword>
<evidence type="ECO:0000313" key="4">
    <source>
        <dbReference type="Proteomes" id="UP000648239"/>
    </source>
</evidence>
<proteinExistence type="predicted"/>
<dbReference type="AlphaFoldDB" id="A0A8J6Y2H1"/>
<dbReference type="Gene3D" id="3.90.550.10">
    <property type="entry name" value="Spore Coat Polysaccharide Biosynthesis Protein SpsA, Chain A"/>
    <property type="match status" value="1"/>
</dbReference>
<organism evidence="3 4">
    <name type="scientific">Candidatus Polarisedimenticola svalbardensis</name>
    <dbReference type="NCBI Taxonomy" id="2886004"/>
    <lineage>
        <taxon>Bacteria</taxon>
        <taxon>Pseudomonadati</taxon>
        <taxon>Acidobacteriota</taxon>
        <taxon>Candidatus Polarisedimenticolia</taxon>
        <taxon>Candidatus Polarisedimenticolales</taxon>
        <taxon>Candidatus Polarisedimenticolaceae</taxon>
        <taxon>Candidatus Polarisedimenticola</taxon>
    </lineage>
</organism>
<gene>
    <name evidence="3" type="ORF">IFK94_07235</name>
</gene>
<accession>A0A8J6Y2H1</accession>
<evidence type="ECO:0000256" key="1">
    <source>
        <dbReference type="SAM" id="Phobius"/>
    </source>
</evidence>
<dbReference type="InterPro" id="IPR001173">
    <property type="entry name" value="Glyco_trans_2-like"/>
</dbReference>
<dbReference type="PANTHER" id="PTHR48090:SF7">
    <property type="entry name" value="RFBJ PROTEIN"/>
    <property type="match status" value="1"/>
</dbReference>
<dbReference type="InterPro" id="IPR029044">
    <property type="entry name" value="Nucleotide-diphossugar_trans"/>
</dbReference>
<dbReference type="PANTHER" id="PTHR48090">
    <property type="entry name" value="UNDECAPRENYL-PHOSPHATE 4-DEOXY-4-FORMAMIDO-L-ARABINOSE TRANSFERASE-RELATED"/>
    <property type="match status" value="1"/>
</dbReference>
<evidence type="ECO:0000259" key="2">
    <source>
        <dbReference type="Pfam" id="PF00535"/>
    </source>
</evidence>
<feature type="domain" description="Glycosyltransferase 2-like" evidence="2">
    <location>
        <begin position="5"/>
        <end position="166"/>
    </location>
</feature>
<dbReference type="Proteomes" id="UP000648239">
    <property type="component" value="Unassembled WGS sequence"/>
</dbReference>
<dbReference type="Pfam" id="PF00535">
    <property type="entry name" value="Glycos_transf_2"/>
    <property type="match status" value="1"/>
</dbReference>
<dbReference type="InterPro" id="IPR050256">
    <property type="entry name" value="Glycosyltransferase_2"/>
</dbReference>
<comment type="caution">
    <text evidence="3">The sequence shown here is derived from an EMBL/GenBank/DDBJ whole genome shotgun (WGS) entry which is preliminary data.</text>
</comment>
<evidence type="ECO:0000313" key="3">
    <source>
        <dbReference type="EMBL" id="MBD3867899.1"/>
    </source>
</evidence>